<name>A0ABQ3UYN3_9CHLR</name>
<protein>
    <recommendedName>
        <fullName evidence="3">DUF1805 domain-containing protein</fullName>
    </recommendedName>
</protein>
<proteinExistence type="predicted"/>
<organism evidence="1 2">
    <name type="scientific">Ktedonobacter robiniae</name>
    <dbReference type="NCBI Taxonomy" id="2778365"/>
    <lineage>
        <taxon>Bacteria</taxon>
        <taxon>Bacillati</taxon>
        <taxon>Chloroflexota</taxon>
        <taxon>Ktedonobacteria</taxon>
        <taxon>Ktedonobacterales</taxon>
        <taxon>Ktedonobacteraceae</taxon>
        <taxon>Ktedonobacter</taxon>
    </lineage>
</organism>
<reference evidence="1 2" key="1">
    <citation type="journal article" date="2021" name="Int. J. Syst. Evol. Microbiol.">
        <title>Reticulibacter mediterranei gen. nov., sp. nov., within the new family Reticulibacteraceae fam. nov., and Ktedonospora formicarum gen. nov., sp. nov., Ktedonobacter robiniae sp. nov., Dictyobacter formicarum sp. nov. and Dictyobacter arantiisoli sp. nov., belonging to the class Ktedonobacteria.</title>
        <authorList>
            <person name="Yabe S."/>
            <person name="Zheng Y."/>
            <person name="Wang C.M."/>
            <person name="Sakai Y."/>
            <person name="Abe K."/>
            <person name="Yokota A."/>
            <person name="Donadio S."/>
            <person name="Cavaletti L."/>
            <person name="Monciardini P."/>
        </authorList>
    </citation>
    <scope>NUCLEOTIDE SEQUENCE [LARGE SCALE GENOMIC DNA]</scope>
    <source>
        <strain evidence="1 2">SOSP1-30</strain>
    </source>
</reference>
<comment type="caution">
    <text evidence="1">The sequence shown here is derived from an EMBL/GenBank/DDBJ whole genome shotgun (WGS) entry which is preliminary data.</text>
</comment>
<accession>A0ABQ3UYN3</accession>
<dbReference type="Proteomes" id="UP000654345">
    <property type="component" value="Unassembled WGS sequence"/>
</dbReference>
<evidence type="ECO:0008006" key="3">
    <source>
        <dbReference type="Google" id="ProtNLM"/>
    </source>
</evidence>
<keyword evidence="2" id="KW-1185">Reference proteome</keyword>
<evidence type="ECO:0000313" key="1">
    <source>
        <dbReference type="EMBL" id="GHO57810.1"/>
    </source>
</evidence>
<dbReference type="EMBL" id="BNJG01000002">
    <property type="protein sequence ID" value="GHO57810.1"/>
    <property type="molecule type" value="Genomic_DNA"/>
</dbReference>
<sequence length="91" mass="9809">MPTHQASATQISWDTGCPYSNARIVFTIAVTGWFSAKTLTTNGIDLVGTNAELIKGRKIIGYEGASERSNVLEQLSKGEISFEDALDSLSK</sequence>
<evidence type="ECO:0000313" key="2">
    <source>
        <dbReference type="Proteomes" id="UP000654345"/>
    </source>
</evidence>
<gene>
    <name evidence="1" type="ORF">KSB_62850</name>
</gene>